<dbReference type="EMBL" id="CAXAMN010022962">
    <property type="protein sequence ID" value="CAK9074064.1"/>
    <property type="molecule type" value="Genomic_DNA"/>
</dbReference>
<dbReference type="Proteomes" id="UP001642484">
    <property type="component" value="Unassembled WGS sequence"/>
</dbReference>
<feature type="repeat" description="ANK" evidence="1">
    <location>
        <begin position="382"/>
        <end position="414"/>
    </location>
</feature>
<dbReference type="Gene3D" id="1.25.40.20">
    <property type="entry name" value="Ankyrin repeat-containing domain"/>
    <property type="match status" value="1"/>
</dbReference>
<evidence type="ECO:0000313" key="4">
    <source>
        <dbReference type="Proteomes" id="UP001642484"/>
    </source>
</evidence>
<gene>
    <name evidence="3" type="ORF">CCMP2556_LOCUS36505</name>
</gene>
<sequence length="542" mass="60682">MAIEEVHFRPLACAEPTSPEAERGESTACTQRSVSQTHSGMCEMDTALEPEQEELFLDDDAQSQQSPSASLAHFLDTTRKSAEDSWNCSRGFGYGPSPHSSISPVSYQPTGDAPLPVQSEGLPVEAVDMDDGPAEDVVDEAVLVTESDVVEQSTSRASDARSRTMPDLGRVQEFDRMLGFSSLDAPKEHAGDIVVDDALAVEEPDEVDLNEETGALAIANSHLQSIEEELRAHRDLISREVEARRLLEDALMAERRRAEVEAQGRRKLEQEIEAEKQRVEDERRRKIEEAEMAARLDEEKRLEEELEAARRRAEEEARLAAQRTEEQRRQAEKRRQLQEMEMKARESAAEAKKERESREKAKAFLAAEGYRHVRAAHKWCPVATYPLHRAVQCNDPAMVRLLLWMGADPAKSNTFGYCKNRMSEDPCLPQLGFLDQFALDLRTQRSDQPPGGPVPCTTADVLSRIQNHLERADQATCYYSSRDERGEDVWLSIPSPGLVDHAWFQSHLEYPVLMALGSLVLLTLLLGCLAVEGAELYFSGIV</sequence>
<keyword evidence="4" id="KW-1185">Reference proteome</keyword>
<organism evidence="3 4">
    <name type="scientific">Durusdinium trenchii</name>
    <dbReference type="NCBI Taxonomy" id="1381693"/>
    <lineage>
        <taxon>Eukaryota</taxon>
        <taxon>Sar</taxon>
        <taxon>Alveolata</taxon>
        <taxon>Dinophyceae</taxon>
        <taxon>Suessiales</taxon>
        <taxon>Symbiodiniaceae</taxon>
        <taxon>Durusdinium</taxon>
    </lineage>
</organism>
<name>A0ABP0PGL9_9DINO</name>
<evidence type="ECO:0000313" key="3">
    <source>
        <dbReference type="EMBL" id="CAK9074064.1"/>
    </source>
</evidence>
<protein>
    <submittedName>
        <fullName evidence="3">Uncharacterized protein</fullName>
    </submittedName>
</protein>
<evidence type="ECO:0000256" key="2">
    <source>
        <dbReference type="SAM" id="MobiDB-lite"/>
    </source>
</evidence>
<accession>A0ABP0PGL9</accession>
<dbReference type="Pfam" id="PF00023">
    <property type="entry name" value="Ank"/>
    <property type="match status" value="1"/>
</dbReference>
<dbReference type="InterPro" id="IPR002110">
    <property type="entry name" value="Ankyrin_rpt"/>
</dbReference>
<feature type="compositionally biased region" description="Polar residues" evidence="2">
    <location>
        <begin position="27"/>
        <end position="39"/>
    </location>
</feature>
<dbReference type="InterPro" id="IPR036770">
    <property type="entry name" value="Ankyrin_rpt-contain_sf"/>
</dbReference>
<feature type="region of interest" description="Disordered" evidence="2">
    <location>
        <begin position="317"/>
        <end position="355"/>
    </location>
</feature>
<evidence type="ECO:0000256" key="1">
    <source>
        <dbReference type="PROSITE-ProRule" id="PRU00023"/>
    </source>
</evidence>
<proteinExistence type="predicted"/>
<keyword evidence="1" id="KW-0040">ANK repeat</keyword>
<comment type="caution">
    <text evidence="3">The sequence shown here is derived from an EMBL/GenBank/DDBJ whole genome shotgun (WGS) entry which is preliminary data.</text>
</comment>
<reference evidence="3 4" key="1">
    <citation type="submission" date="2024-02" db="EMBL/GenBank/DDBJ databases">
        <authorList>
            <person name="Chen Y."/>
            <person name="Shah S."/>
            <person name="Dougan E. K."/>
            <person name="Thang M."/>
            <person name="Chan C."/>
        </authorList>
    </citation>
    <scope>NUCLEOTIDE SEQUENCE [LARGE SCALE GENOMIC DNA]</scope>
</reference>
<feature type="region of interest" description="Disordered" evidence="2">
    <location>
        <begin position="15"/>
        <end position="46"/>
    </location>
</feature>
<dbReference type="PROSITE" id="PS50088">
    <property type="entry name" value="ANK_REPEAT"/>
    <property type="match status" value="1"/>
</dbReference>